<keyword evidence="5 7" id="KW-1133">Transmembrane helix</keyword>
<dbReference type="Proteomes" id="UP000593758">
    <property type="component" value="Chromosome"/>
</dbReference>
<evidence type="ECO:0000256" key="7">
    <source>
        <dbReference type="RuleBase" id="RU363032"/>
    </source>
</evidence>
<feature type="domain" description="ABC transmembrane type-1" evidence="8">
    <location>
        <begin position="85"/>
        <end position="298"/>
    </location>
</feature>
<proteinExistence type="inferred from homology"/>
<dbReference type="InterPro" id="IPR051393">
    <property type="entry name" value="ABC_transporter_permease"/>
</dbReference>
<evidence type="ECO:0000313" key="9">
    <source>
        <dbReference type="EMBL" id="QOR71835.1"/>
    </source>
</evidence>
<comment type="subcellular location">
    <subcellularLocation>
        <location evidence="1 7">Cell membrane</location>
        <topology evidence="1 7">Multi-pass membrane protein</topology>
    </subcellularLocation>
</comment>
<evidence type="ECO:0000256" key="4">
    <source>
        <dbReference type="ARBA" id="ARBA00022692"/>
    </source>
</evidence>
<feature type="transmembrane region" description="Helical" evidence="7">
    <location>
        <begin position="224"/>
        <end position="244"/>
    </location>
</feature>
<dbReference type="PANTHER" id="PTHR30193">
    <property type="entry name" value="ABC TRANSPORTER PERMEASE PROTEIN"/>
    <property type="match status" value="1"/>
</dbReference>
<feature type="transmembrane region" description="Helical" evidence="7">
    <location>
        <begin position="280"/>
        <end position="301"/>
    </location>
</feature>
<dbReference type="KEGG" id="halt:IM660_06090"/>
<dbReference type="InterPro" id="IPR000515">
    <property type="entry name" value="MetI-like"/>
</dbReference>
<dbReference type="RefSeq" id="WP_193498487.1">
    <property type="nucleotide sequence ID" value="NZ_CP063169.1"/>
</dbReference>
<dbReference type="GO" id="GO:0005886">
    <property type="term" value="C:plasma membrane"/>
    <property type="evidence" value="ECO:0007669"/>
    <property type="project" value="UniProtKB-SubCell"/>
</dbReference>
<dbReference type="Gene3D" id="1.10.3720.10">
    <property type="entry name" value="MetI-like"/>
    <property type="match status" value="1"/>
</dbReference>
<feature type="transmembrane region" description="Helical" evidence="7">
    <location>
        <begin position="88"/>
        <end position="111"/>
    </location>
</feature>
<evidence type="ECO:0000259" key="8">
    <source>
        <dbReference type="PROSITE" id="PS50928"/>
    </source>
</evidence>
<protein>
    <submittedName>
        <fullName evidence="9">Sugar ABC transporter permease</fullName>
    </submittedName>
</protein>
<sequence>MLVPAASARSRRRRITGRAVAPWVFLTPALAMITGVLTIPLGYALWVSLHRQRISGGGLGVAEEVFVGLENYVRVLARPDLLPSVGRMLMFALIFVPITLTLAWVFALMLDNESTRLRRVTRIGIFIPYAVPGVIAALMWGFLYLPGVSPFHDFAAAVGTPPPDFLGAGSIVASIANIAIWGAVGFNTVILYTALRGVPGELYDAAKIDGCNAIQLALRIKTPLIVPGLVLTGMFTIIGSLQVFSEPNTMVLLSAAIGSDWVPMMVVYRDAFITNDLYGASALSMLMTAATVLASLLVFAITRWRATRGGA</sequence>
<keyword evidence="4 7" id="KW-0812">Transmembrane</keyword>
<dbReference type="SUPFAM" id="SSF161098">
    <property type="entry name" value="MetI-like"/>
    <property type="match status" value="1"/>
</dbReference>
<feature type="transmembrane region" description="Helical" evidence="7">
    <location>
        <begin position="165"/>
        <end position="186"/>
    </location>
</feature>
<organism evidence="9 10">
    <name type="scientific">Ruania alkalisoli</name>
    <dbReference type="NCBI Taxonomy" id="2779775"/>
    <lineage>
        <taxon>Bacteria</taxon>
        <taxon>Bacillati</taxon>
        <taxon>Actinomycetota</taxon>
        <taxon>Actinomycetes</taxon>
        <taxon>Micrococcales</taxon>
        <taxon>Ruaniaceae</taxon>
        <taxon>Ruania</taxon>
    </lineage>
</organism>
<accession>A0A7M1SWB2</accession>
<evidence type="ECO:0000313" key="10">
    <source>
        <dbReference type="Proteomes" id="UP000593758"/>
    </source>
</evidence>
<dbReference type="CDD" id="cd06261">
    <property type="entry name" value="TM_PBP2"/>
    <property type="match status" value="1"/>
</dbReference>
<dbReference type="EMBL" id="CP063169">
    <property type="protein sequence ID" value="QOR71835.1"/>
    <property type="molecule type" value="Genomic_DNA"/>
</dbReference>
<keyword evidence="6 7" id="KW-0472">Membrane</keyword>
<dbReference type="AlphaFoldDB" id="A0A7M1SWB2"/>
<evidence type="ECO:0000256" key="5">
    <source>
        <dbReference type="ARBA" id="ARBA00022989"/>
    </source>
</evidence>
<reference evidence="9 10" key="1">
    <citation type="submission" date="2020-10" db="EMBL/GenBank/DDBJ databases">
        <title>Haloactinobacterium sp. RN3S43, a bacterium isolated from saline soil.</title>
        <authorList>
            <person name="Sun J.-Q."/>
        </authorList>
    </citation>
    <scope>NUCLEOTIDE SEQUENCE [LARGE SCALE GENOMIC DNA]</scope>
    <source>
        <strain evidence="9 10">RN3S43</strain>
    </source>
</reference>
<gene>
    <name evidence="9" type="ORF">IM660_06090</name>
</gene>
<evidence type="ECO:0000256" key="1">
    <source>
        <dbReference type="ARBA" id="ARBA00004651"/>
    </source>
</evidence>
<dbReference type="InterPro" id="IPR035906">
    <property type="entry name" value="MetI-like_sf"/>
</dbReference>
<keyword evidence="10" id="KW-1185">Reference proteome</keyword>
<evidence type="ECO:0000256" key="2">
    <source>
        <dbReference type="ARBA" id="ARBA00022448"/>
    </source>
</evidence>
<dbReference type="Pfam" id="PF00528">
    <property type="entry name" value="BPD_transp_1"/>
    <property type="match status" value="1"/>
</dbReference>
<dbReference type="PROSITE" id="PS50928">
    <property type="entry name" value="ABC_TM1"/>
    <property type="match status" value="1"/>
</dbReference>
<feature type="transmembrane region" description="Helical" evidence="7">
    <location>
        <begin position="20"/>
        <end position="46"/>
    </location>
</feature>
<keyword evidence="3" id="KW-1003">Cell membrane</keyword>
<comment type="similarity">
    <text evidence="7">Belongs to the binding-protein-dependent transport system permease family.</text>
</comment>
<name>A0A7M1SWB2_9MICO</name>
<feature type="transmembrane region" description="Helical" evidence="7">
    <location>
        <begin position="123"/>
        <end position="145"/>
    </location>
</feature>
<keyword evidence="2 7" id="KW-0813">Transport</keyword>
<evidence type="ECO:0000256" key="3">
    <source>
        <dbReference type="ARBA" id="ARBA00022475"/>
    </source>
</evidence>
<evidence type="ECO:0000256" key="6">
    <source>
        <dbReference type="ARBA" id="ARBA00023136"/>
    </source>
</evidence>
<dbReference type="GO" id="GO:0055085">
    <property type="term" value="P:transmembrane transport"/>
    <property type="evidence" value="ECO:0007669"/>
    <property type="project" value="InterPro"/>
</dbReference>
<dbReference type="PANTHER" id="PTHR30193:SF41">
    <property type="entry name" value="DIACETYLCHITOBIOSE UPTAKE SYSTEM PERMEASE PROTEIN NGCF"/>
    <property type="match status" value="1"/>
</dbReference>